<dbReference type="GO" id="GO:0061630">
    <property type="term" value="F:ubiquitin protein ligase activity"/>
    <property type="evidence" value="ECO:0007669"/>
    <property type="project" value="TreeGrafter"/>
</dbReference>
<dbReference type="SUPFAM" id="SSF57850">
    <property type="entry name" value="RING/U-box"/>
    <property type="match status" value="1"/>
</dbReference>
<dbReference type="InterPro" id="IPR051834">
    <property type="entry name" value="RING_finger_E3_ligase"/>
</dbReference>
<dbReference type="Gene3D" id="3.30.40.10">
    <property type="entry name" value="Zinc/RING finger domain, C3HC4 (zinc finger)"/>
    <property type="match status" value="1"/>
</dbReference>
<dbReference type="Proteomes" id="UP000828390">
    <property type="component" value="Unassembled WGS sequence"/>
</dbReference>
<comment type="caution">
    <text evidence="6">The sequence shown here is derived from an EMBL/GenBank/DDBJ whole genome shotgun (WGS) entry which is preliminary data.</text>
</comment>
<dbReference type="InterPro" id="IPR001841">
    <property type="entry name" value="Znf_RING"/>
</dbReference>
<dbReference type="PANTHER" id="PTHR45931">
    <property type="entry name" value="SI:CH211-59O9.10"/>
    <property type="match status" value="1"/>
</dbReference>
<evidence type="ECO:0000256" key="1">
    <source>
        <dbReference type="ARBA" id="ARBA00022723"/>
    </source>
</evidence>
<dbReference type="GO" id="GO:0005634">
    <property type="term" value="C:nucleus"/>
    <property type="evidence" value="ECO:0007669"/>
    <property type="project" value="TreeGrafter"/>
</dbReference>
<keyword evidence="3" id="KW-0862">Zinc</keyword>
<dbReference type="GO" id="GO:0006511">
    <property type="term" value="P:ubiquitin-dependent protein catabolic process"/>
    <property type="evidence" value="ECO:0007669"/>
    <property type="project" value="TreeGrafter"/>
</dbReference>
<name>A0A9D4HT79_DREPO</name>
<dbReference type="EMBL" id="JAIWYP010000012">
    <property type="protein sequence ID" value="KAH3730151.1"/>
    <property type="molecule type" value="Genomic_DNA"/>
</dbReference>
<dbReference type="SMART" id="SM00184">
    <property type="entry name" value="RING"/>
    <property type="match status" value="1"/>
</dbReference>
<organism evidence="6 7">
    <name type="scientific">Dreissena polymorpha</name>
    <name type="common">Zebra mussel</name>
    <name type="synonym">Mytilus polymorpha</name>
    <dbReference type="NCBI Taxonomy" id="45954"/>
    <lineage>
        <taxon>Eukaryota</taxon>
        <taxon>Metazoa</taxon>
        <taxon>Spiralia</taxon>
        <taxon>Lophotrochozoa</taxon>
        <taxon>Mollusca</taxon>
        <taxon>Bivalvia</taxon>
        <taxon>Autobranchia</taxon>
        <taxon>Heteroconchia</taxon>
        <taxon>Euheterodonta</taxon>
        <taxon>Imparidentia</taxon>
        <taxon>Neoheterodontei</taxon>
        <taxon>Myida</taxon>
        <taxon>Dreissenoidea</taxon>
        <taxon>Dreissenidae</taxon>
        <taxon>Dreissena</taxon>
    </lineage>
</organism>
<keyword evidence="7" id="KW-1185">Reference proteome</keyword>
<reference evidence="6" key="1">
    <citation type="journal article" date="2019" name="bioRxiv">
        <title>The Genome of the Zebra Mussel, Dreissena polymorpha: A Resource for Invasive Species Research.</title>
        <authorList>
            <person name="McCartney M.A."/>
            <person name="Auch B."/>
            <person name="Kono T."/>
            <person name="Mallez S."/>
            <person name="Zhang Y."/>
            <person name="Obille A."/>
            <person name="Becker A."/>
            <person name="Abrahante J.E."/>
            <person name="Garbe J."/>
            <person name="Badalamenti J.P."/>
            <person name="Herman A."/>
            <person name="Mangelson H."/>
            <person name="Liachko I."/>
            <person name="Sullivan S."/>
            <person name="Sone E.D."/>
            <person name="Koren S."/>
            <person name="Silverstein K.A.T."/>
            <person name="Beckman K.B."/>
            <person name="Gohl D.M."/>
        </authorList>
    </citation>
    <scope>NUCLEOTIDE SEQUENCE</scope>
    <source>
        <strain evidence="6">Duluth1</strain>
        <tissue evidence="6">Whole animal</tissue>
    </source>
</reference>
<gene>
    <name evidence="6" type="ORF">DPMN_056132</name>
</gene>
<dbReference type="Pfam" id="PF13639">
    <property type="entry name" value="zf-RING_2"/>
    <property type="match status" value="1"/>
</dbReference>
<evidence type="ECO:0000256" key="3">
    <source>
        <dbReference type="ARBA" id="ARBA00022833"/>
    </source>
</evidence>
<protein>
    <recommendedName>
        <fullName evidence="5">RING-type domain-containing protein</fullName>
    </recommendedName>
</protein>
<evidence type="ECO:0000256" key="4">
    <source>
        <dbReference type="PROSITE-ProRule" id="PRU00175"/>
    </source>
</evidence>
<dbReference type="PANTHER" id="PTHR45931:SF3">
    <property type="entry name" value="RING ZINC FINGER-CONTAINING PROTEIN"/>
    <property type="match status" value="1"/>
</dbReference>
<dbReference type="AlphaFoldDB" id="A0A9D4HT79"/>
<dbReference type="InterPro" id="IPR013083">
    <property type="entry name" value="Znf_RING/FYVE/PHD"/>
</dbReference>
<accession>A0A9D4HT79</accession>
<dbReference type="PROSITE" id="PS50089">
    <property type="entry name" value="ZF_RING_2"/>
    <property type="match status" value="1"/>
</dbReference>
<evidence type="ECO:0000313" key="6">
    <source>
        <dbReference type="EMBL" id="KAH3730151.1"/>
    </source>
</evidence>
<keyword evidence="2 4" id="KW-0863">Zinc-finger</keyword>
<keyword evidence="1" id="KW-0479">Metal-binding</keyword>
<evidence type="ECO:0000313" key="7">
    <source>
        <dbReference type="Proteomes" id="UP000828390"/>
    </source>
</evidence>
<reference evidence="6" key="2">
    <citation type="submission" date="2020-11" db="EMBL/GenBank/DDBJ databases">
        <authorList>
            <person name="McCartney M.A."/>
            <person name="Auch B."/>
            <person name="Kono T."/>
            <person name="Mallez S."/>
            <person name="Becker A."/>
            <person name="Gohl D.M."/>
            <person name="Silverstein K.A.T."/>
            <person name="Koren S."/>
            <person name="Bechman K.B."/>
            <person name="Herman A."/>
            <person name="Abrahante J.E."/>
            <person name="Garbe J."/>
        </authorList>
    </citation>
    <scope>NUCLEOTIDE SEQUENCE</scope>
    <source>
        <strain evidence="6">Duluth1</strain>
        <tissue evidence="6">Whole animal</tissue>
    </source>
</reference>
<dbReference type="GO" id="GO:0008270">
    <property type="term" value="F:zinc ion binding"/>
    <property type="evidence" value="ECO:0007669"/>
    <property type="project" value="UniProtKB-KW"/>
</dbReference>
<sequence length="107" mass="12103">MSVTGQQNRRSLSDAFIQARRIVEKAMQANPLMMHVGTVARGKQIRTRSSANVDNCSICIESMDTCNESNSIKCLPCFHKFHTGCIDTWLNVQENRSCPVCRLRIEN</sequence>
<evidence type="ECO:0000256" key="2">
    <source>
        <dbReference type="ARBA" id="ARBA00022771"/>
    </source>
</evidence>
<proteinExistence type="predicted"/>
<feature type="domain" description="RING-type" evidence="5">
    <location>
        <begin position="56"/>
        <end position="102"/>
    </location>
</feature>
<evidence type="ECO:0000259" key="5">
    <source>
        <dbReference type="PROSITE" id="PS50089"/>
    </source>
</evidence>